<feature type="coiled-coil region" evidence="1">
    <location>
        <begin position="971"/>
        <end position="1003"/>
    </location>
</feature>
<dbReference type="EMBL" id="CP045643">
    <property type="protein sequence ID" value="QFZ75774.1"/>
    <property type="molecule type" value="Genomic_DNA"/>
</dbReference>
<feature type="compositionally biased region" description="Basic and acidic residues" evidence="2">
    <location>
        <begin position="684"/>
        <end position="700"/>
    </location>
</feature>
<dbReference type="GO" id="GO:0016539">
    <property type="term" value="P:intein-mediated protein splicing"/>
    <property type="evidence" value="ECO:0007669"/>
    <property type="project" value="InterPro"/>
</dbReference>
<dbReference type="KEGG" id="sfy:GFH48_23170"/>
<feature type="compositionally biased region" description="Low complexity" evidence="2">
    <location>
        <begin position="1086"/>
        <end position="1099"/>
    </location>
</feature>
<feature type="region of interest" description="Disordered" evidence="2">
    <location>
        <begin position="1078"/>
        <end position="1148"/>
    </location>
</feature>
<dbReference type="InterPro" id="IPR036844">
    <property type="entry name" value="Hint_dom_sf"/>
</dbReference>
<dbReference type="Proteomes" id="UP000326179">
    <property type="component" value="Chromosome"/>
</dbReference>
<keyword evidence="6" id="KW-1185">Reference proteome</keyword>
<feature type="domain" description="Hint" evidence="3">
    <location>
        <begin position="1366"/>
        <end position="1462"/>
    </location>
</feature>
<proteinExistence type="predicted"/>
<dbReference type="CDD" id="cd00161">
    <property type="entry name" value="beta-trefoil_Ricin-like"/>
    <property type="match status" value="1"/>
</dbReference>
<dbReference type="Gene3D" id="2.80.10.50">
    <property type="match status" value="2"/>
</dbReference>
<dbReference type="InterPro" id="IPR003587">
    <property type="entry name" value="Hint_dom_N"/>
</dbReference>
<dbReference type="InterPro" id="IPR030934">
    <property type="entry name" value="Intein_C"/>
</dbReference>
<keyword evidence="1" id="KW-0175">Coiled coil</keyword>
<dbReference type="Pfam" id="PF07591">
    <property type="entry name" value="PT-HINT"/>
    <property type="match status" value="1"/>
</dbReference>
<dbReference type="SUPFAM" id="SSF50370">
    <property type="entry name" value="Ricin B-like lectins"/>
    <property type="match status" value="1"/>
</dbReference>
<accession>A0A5Q0LG14</accession>
<feature type="compositionally biased region" description="Basic and acidic residues" evidence="2">
    <location>
        <begin position="1100"/>
        <end position="1113"/>
    </location>
</feature>
<dbReference type="SMART" id="SM00306">
    <property type="entry name" value="HintN"/>
    <property type="match status" value="1"/>
</dbReference>
<dbReference type="InterPro" id="IPR000772">
    <property type="entry name" value="Ricin_B_lectin"/>
</dbReference>
<feature type="compositionally biased region" description="Basic and acidic residues" evidence="2">
    <location>
        <begin position="707"/>
        <end position="744"/>
    </location>
</feature>
<dbReference type="SMART" id="SM00458">
    <property type="entry name" value="RICIN"/>
    <property type="match status" value="1"/>
</dbReference>
<feature type="domain" description="Ricin B lectin" evidence="4">
    <location>
        <begin position="367"/>
        <end position="499"/>
    </location>
</feature>
<feature type="compositionally biased region" description="Basic and acidic residues" evidence="2">
    <location>
        <begin position="1121"/>
        <end position="1131"/>
    </location>
</feature>
<feature type="compositionally biased region" description="Low complexity" evidence="2">
    <location>
        <begin position="818"/>
        <end position="840"/>
    </location>
</feature>
<dbReference type="RefSeq" id="WP_153290028.1">
    <property type="nucleotide sequence ID" value="NZ_CP045643.1"/>
</dbReference>
<evidence type="ECO:0000256" key="1">
    <source>
        <dbReference type="SAM" id="Coils"/>
    </source>
</evidence>
<organism evidence="5 6">
    <name type="scientific">Streptomyces fagopyri</name>
    <dbReference type="NCBI Taxonomy" id="2662397"/>
    <lineage>
        <taxon>Bacteria</taxon>
        <taxon>Bacillati</taxon>
        <taxon>Actinomycetota</taxon>
        <taxon>Actinomycetes</taxon>
        <taxon>Kitasatosporales</taxon>
        <taxon>Streptomycetaceae</taxon>
        <taxon>Streptomyces</taxon>
    </lineage>
</organism>
<dbReference type="InterPro" id="IPR035992">
    <property type="entry name" value="Ricin_B-like_lectins"/>
</dbReference>
<evidence type="ECO:0000313" key="6">
    <source>
        <dbReference type="Proteomes" id="UP000326179"/>
    </source>
</evidence>
<dbReference type="CDD" id="cd00081">
    <property type="entry name" value="Hint"/>
    <property type="match status" value="1"/>
</dbReference>
<dbReference type="Gene3D" id="2.170.16.10">
    <property type="entry name" value="Hedgehog/Intein (Hint) domain"/>
    <property type="match status" value="1"/>
</dbReference>
<feature type="compositionally biased region" description="Low complexity" evidence="2">
    <location>
        <begin position="785"/>
        <end position="795"/>
    </location>
</feature>
<feature type="compositionally biased region" description="Basic and acidic residues" evidence="2">
    <location>
        <begin position="765"/>
        <end position="777"/>
    </location>
</feature>
<evidence type="ECO:0000259" key="3">
    <source>
        <dbReference type="SMART" id="SM00306"/>
    </source>
</evidence>
<evidence type="ECO:0000259" key="4">
    <source>
        <dbReference type="SMART" id="SM00458"/>
    </source>
</evidence>
<feature type="region of interest" description="Disordered" evidence="2">
    <location>
        <begin position="684"/>
        <end position="840"/>
    </location>
</feature>
<dbReference type="Pfam" id="PF00652">
    <property type="entry name" value="Ricin_B_lectin"/>
    <property type="match status" value="1"/>
</dbReference>
<gene>
    <name evidence="5" type="ORF">GFH48_23170</name>
</gene>
<evidence type="ECO:0000313" key="5">
    <source>
        <dbReference type="EMBL" id="QFZ75774.1"/>
    </source>
</evidence>
<protein>
    <submittedName>
        <fullName evidence="5">Virulence factor</fullName>
    </submittedName>
</protein>
<reference evidence="5 6" key="1">
    <citation type="submission" date="2019-10" db="EMBL/GenBank/DDBJ databases">
        <title>A novel species.</title>
        <authorList>
            <person name="Gao J."/>
        </authorList>
    </citation>
    <scope>NUCLEOTIDE SEQUENCE [LARGE SCALE GENOMIC DNA]</scope>
    <source>
        <strain evidence="5 6">QMT-28</strain>
    </source>
</reference>
<name>A0A5Q0LG14_9ACTN</name>
<evidence type="ECO:0000256" key="2">
    <source>
        <dbReference type="SAM" id="MobiDB-lite"/>
    </source>
</evidence>
<dbReference type="InterPro" id="IPR006141">
    <property type="entry name" value="Intein_N"/>
</dbReference>
<dbReference type="PROSITE" id="PS50231">
    <property type="entry name" value="RICIN_B_LECTIN"/>
    <property type="match status" value="1"/>
</dbReference>
<dbReference type="SUPFAM" id="SSF51294">
    <property type="entry name" value="Hedgehog/intein (Hint) domain"/>
    <property type="match status" value="1"/>
</dbReference>
<sequence>MPGSRRSGFFTPVVTSVAALAVLGGLAVQPDLLGRGADADPAAASYDWNVDTAAEQLRQDQCLMADVLRLGGPSMATTAQDGLNQPADKLHTLADRKSWEKTPLATAYQADRDTAGKELDALHALRDGWQKPVVGLTTPAGFTETDFHWPPGSPGDGKEDFYGQTGLTKWTADRFWKNDGDFYADSTPKADAATLRAVDDLGSPLYGKDPDPVGLPGGEWNRALAERDAFRWLHGAPGENAGADNARMFLAAGGFPRSAPQPGTAEYRIAVEDLKSRFAACAWRDPIDPDNVLGDVSGTAATEWQQEIASQATQRNQILSANKDATKSLAAGAKALGDLLGNSWVADHLARWQDYWSAGGAGWVGDAPAVIEVHAAQGKCLDVEGAKKDNGTPVQLYTCNGSAAQEWKVYGDDRGLHLQNVNSQKCLDVSNNNPANGTKIQIWSCVGSPAQTWEFNLRATGSLRNVGTDKCLDLHEYTNGFNSWLYTCNGTGPQQFDVTPSGHTGTVPPKAQFDKAKAGITAVQTAAKKQLDVLKAQLAAVKKAATASDTAERASYAIADTNGAPRGRGLLVGQQKAQVTQGAAAALEAMVRAGETAEAATRASGGDSQTIAERALAQAAQVKAEFRKRAAETAELQAKAAADAAKVHRDNAKKDKETAEAKLTDALKAEGDAKAAAADAHAKRLAAEAEEKTAKAEKDNAAASRAEAAEHRKNAESEATKAKDAKDKAEASEKTAGDRRDDAVAAKNHAKAMRDDAWDAQQKADTARAKADAKDAYADSLDSGDAATAARAAANDADKAADDAETAAAKARSEADAATRAAADADAAATRAEAAATRARSDADAAQAAKLKADAAVKTATSAVADAIKASQDASAEARAAVKLADEAQQHAEDAKTQANAANTEAGKALAAAAKAAGFAHVTAQAAVDAGEAAQQVADPANDAIQLGSSYVDTDSAAGLVVLTGQNSKTIAEQQRAVADAHAKNAAAEAQAAKNIADQAKGDAKEAYQHAANAAQYAADARTYSKDALGYAADAAKAAAAASASLARTIDYDQQATTDAAAADKAAGNAEGYAKDARDSADAAELDASAARSAATQAEQDAKEARSAADRADAAATEAEQAAKDADKYAKEAQQAAEHTEDKKNGEQIQTGTILDAEGHIGNVFYVVDHYENIGDPETLSKTPACDDWKSRIVYTGDCTIKARITYKAILDLYLCTADDLNPAYNICPSESAVYLGQQPSEKMTQEVTHTITIAEFNANIDPIDILFGSWIDCGKKIGSMLKISGSGGNWGGCGWAALDVASLFAGKIVRPIADAVLAVDAALRTGIGVADALKALRTLRIDADALAGIERSARISEEFRVACETNSFPGSTEVLMADGSRRAISRVGVGDRLKSMDPVTGRLQTRQVSDTFKHDTQRLVDITVADGGKLASTAGHRFYVVNRGWTLVSDLHVGDRLRTPDGSVHPVTALLDRSGLTPRTVYDLTVDDLHTFFVLAGATPILVHNCKVALGWQRDGALDAWARLPGNKFTTFSIARAQDFAPLARKAIADPNVELHVNMTGLERFGDFMDAAKRGLLAGEAGRATDYEMSLIARAVANGQRAWSSVRFYYPTGAGDVVELRKIDMPDLSKLGKLEPVDGGKFNYCHHC</sequence>
<dbReference type="PROSITE" id="PS50817">
    <property type="entry name" value="INTEIN_N_TER"/>
    <property type="match status" value="1"/>
</dbReference>
<dbReference type="NCBIfam" id="TIGR01443">
    <property type="entry name" value="intein_Cterm"/>
    <property type="match status" value="1"/>
</dbReference>
<dbReference type="PROSITE" id="PS50818">
    <property type="entry name" value="INTEIN_C_TER"/>
    <property type="match status" value="1"/>
</dbReference>